<evidence type="ECO:0000313" key="1">
    <source>
        <dbReference type="Ensembl" id="ENSAZOP00000025021.1"/>
    </source>
</evidence>
<dbReference type="Ensembl" id="ENSAZOT00000026848.1">
    <property type="protein sequence ID" value="ENSAZOP00000025021.1"/>
    <property type="gene ID" value="ENSAZOG00000016072.1"/>
</dbReference>
<dbReference type="InterPro" id="IPR010736">
    <property type="entry name" value="SHIPPO-rpt"/>
</dbReference>
<name>A0A8B9VLB1_9AVES</name>
<dbReference type="Proteomes" id="UP000694549">
    <property type="component" value="Unplaced"/>
</dbReference>
<organism evidence="1 2">
    <name type="scientific">Anas zonorhyncha</name>
    <name type="common">Eastern spot-billed duck</name>
    <dbReference type="NCBI Taxonomy" id="75864"/>
    <lineage>
        <taxon>Eukaryota</taxon>
        <taxon>Metazoa</taxon>
        <taxon>Chordata</taxon>
        <taxon>Craniata</taxon>
        <taxon>Vertebrata</taxon>
        <taxon>Euteleostomi</taxon>
        <taxon>Archelosauria</taxon>
        <taxon>Archosauria</taxon>
        <taxon>Dinosauria</taxon>
        <taxon>Saurischia</taxon>
        <taxon>Theropoda</taxon>
        <taxon>Coelurosauria</taxon>
        <taxon>Aves</taxon>
        <taxon>Neognathae</taxon>
        <taxon>Galloanserae</taxon>
        <taxon>Anseriformes</taxon>
        <taxon>Anatidae</taxon>
        <taxon>Anatinae</taxon>
        <taxon>Anas</taxon>
    </lineage>
</organism>
<evidence type="ECO:0000313" key="2">
    <source>
        <dbReference type="Proteomes" id="UP000694549"/>
    </source>
</evidence>
<keyword evidence="2" id="KW-1185">Reference proteome</keyword>
<accession>A0A8B9VLB1</accession>
<dbReference type="InterPro" id="IPR051291">
    <property type="entry name" value="CIMAP"/>
</dbReference>
<sequence>SVAAEEDWHLTDFLLSPSAPGDYHTEASNKHVFKSVASHSIASIGLHRPPSLPTPRAGPGTYTLPRLMGPNTAYTTASPCYSMKWKSKHERFNTDLSKESDTPGPAAFPKIEVDTYKRRAPIYTIGAQTKLGGDRTVQLGPADYHTGMVTLIKPQAPETTFGIRHSIYTTPLIVE</sequence>
<dbReference type="PANTHER" id="PTHR21580:SF28">
    <property type="entry name" value="BOREALIN N-TERMINAL DOMAIN-CONTAINING PROTEIN-RELATED"/>
    <property type="match status" value="1"/>
</dbReference>
<dbReference type="PANTHER" id="PTHR21580">
    <property type="entry name" value="SHIPPO-1-RELATED"/>
    <property type="match status" value="1"/>
</dbReference>
<dbReference type="GO" id="GO:0005856">
    <property type="term" value="C:cytoskeleton"/>
    <property type="evidence" value="ECO:0007669"/>
    <property type="project" value="TreeGrafter"/>
</dbReference>
<dbReference type="AlphaFoldDB" id="A0A8B9VLB1"/>
<reference evidence="1" key="1">
    <citation type="submission" date="2025-08" db="UniProtKB">
        <authorList>
            <consortium name="Ensembl"/>
        </authorList>
    </citation>
    <scope>IDENTIFICATION</scope>
</reference>
<dbReference type="Pfam" id="PF07004">
    <property type="entry name" value="SHIPPO-rpt"/>
    <property type="match status" value="2"/>
</dbReference>
<proteinExistence type="predicted"/>
<protein>
    <submittedName>
        <fullName evidence="1">Uncharacterized protein</fullName>
    </submittedName>
</protein>
<reference evidence="1" key="2">
    <citation type="submission" date="2025-09" db="UniProtKB">
        <authorList>
            <consortium name="Ensembl"/>
        </authorList>
    </citation>
    <scope>IDENTIFICATION</scope>
</reference>